<evidence type="ECO:0000256" key="9">
    <source>
        <dbReference type="ARBA" id="ARBA00023136"/>
    </source>
</evidence>
<name>A0A519BC68_9DELT</name>
<keyword evidence="6" id="KW-0133">Cell shape</keyword>
<dbReference type="GO" id="GO:0009252">
    <property type="term" value="P:peptidoglycan biosynthetic process"/>
    <property type="evidence" value="ECO:0007669"/>
    <property type="project" value="UniProtKB-KW"/>
</dbReference>
<evidence type="ECO:0000256" key="6">
    <source>
        <dbReference type="ARBA" id="ARBA00022960"/>
    </source>
</evidence>
<keyword evidence="7" id="KW-0573">Peptidoglycan synthesis</keyword>
<accession>A0A519BC68</accession>
<dbReference type="GO" id="GO:0016757">
    <property type="term" value="F:glycosyltransferase activity"/>
    <property type="evidence" value="ECO:0007669"/>
    <property type="project" value="UniProtKB-KW"/>
</dbReference>
<comment type="caution">
    <text evidence="12">The sequence shown here is derived from an EMBL/GenBank/DDBJ whole genome shotgun (WGS) entry which is preliminary data.</text>
</comment>
<dbReference type="InterPro" id="IPR001182">
    <property type="entry name" value="FtsW/RodA"/>
</dbReference>
<dbReference type="NCBIfam" id="TIGR02210">
    <property type="entry name" value="rodA_shape"/>
    <property type="match status" value="1"/>
</dbReference>
<protein>
    <submittedName>
        <fullName evidence="12">Rod shape-determining protein RodA</fullName>
    </submittedName>
</protein>
<evidence type="ECO:0000256" key="7">
    <source>
        <dbReference type="ARBA" id="ARBA00022984"/>
    </source>
</evidence>
<keyword evidence="2" id="KW-1003">Cell membrane</keyword>
<comment type="subcellular location">
    <subcellularLocation>
        <location evidence="1">Membrane</location>
        <topology evidence="1">Multi-pass membrane protein</topology>
    </subcellularLocation>
</comment>
<dbReference type="InterPro" id="IPR011923">
    <property type="entry name" value="RodA/MrdB"/>
</dbReference>
<gene>
    <name evidence="12" type="primary">rodA</name>
    <name evidence="12" type="ORF">EVJ47_00875</name>
</gene>
<reference evidence="12 13" key="1">
    <citation type="submission" date="2019-01" db="EMBL/GenBank/DDBJ databases">
        <title>Insights into ecological role of a new deltaproteobacterial order Candidatus Sinidesulfobacterales (Sva0485) by metagenomics and metatranscriptomics.</title>
        <authorList>
            <person name="Tan S."/>
            <person name="Liu J."/>
            <person name="Fang Y."/>
            <person name="Hedlund B.P."/>
            <person name="Lian Z.H."/>
            <person name="Huang L.Y."/>
            <person name="Li J.T."/>
            <person name="Huang L.N."/>
            <person name="Li W.J."/>
            <person name="Jiang H.C."/>
            <person name="Dong H.L."/>
            <person name="Shu W.S."/>
        </authorList>
    </citation>
    <scope>NUCLEOTIDE SEQUENCE [LARGE SCALE GENOMIC DNA]</scope>
    <source>
        <strain evidence="12">AP3</strain>
    </source>
</reference>
<keyword evidence="9 11" id="KW-0472">Membrane</keyword>
<feature type="transmembrane region" description="Helical" evidence="11">
    <location>
        <begin position="187"/>
        <end position="205"/>
    </location>
</feature>
<evidence type="ECO:0000256" key="1">
    <source>
        <dbReference type="ARBA" id="ARBA00004141"/>
    </source>
</evidence>
<evidence type="ECO:0000256" key="10">
    <source>
        <dbReference type="ARBA" id="ARBA00023316"/>
    </source>
</evidence>
<evidence type="ECO:0000256" key="11">
    <source>
        <dbReference type="SAM" id="Phobius"/>
    </source>
</evidence>
<dbReference type="GO" id="GO:0051301">
    <property type="term" value="P:cell division"/>
    <property type="evidence" value="ECO:0007669"/>
    <property type="project" value="InterPro"/>
</dbReference>
<dbReference type="InterPro" id="IPR018365">
    <property type="entry name" value="Cell_cycle_FtsW-rel_CS"/>
</dbReference>
<feature type="transmembrane region" description="Helical" evidence="11">
    <location>
        <begin position="306"/>
        <end position="328"/>
    </location>
</feature>
<feature type="transmembrane region" description="Helical" evidence="11">
    <location>
        <begin position="163"/>
        <end position="180"/>
    </location>
</feature>
<evidence type="ECO:0000313" key="12">
    <source>
        <dbReference type="EMBL" id="RZD14870.1"/>
    </source>
</evidence>
<dbReference type="GO" id="GO:0071555">
    <property type="term" value="P:cell wall organization"/>
    <property type="evidence" value="ECO:0007669"/>
    <property type="project" value="UniProtKB-KW"/>
</dbReference>
<keyword evidence="4" id="KW-0808">Transferase</keyword>
<feature type="transmembrane region" description="Helical" evidence="11">
    <location>
        <begin position="138"/>
        <end position="157"/>
    </location>
</feature>
<feature type="transmembrane region" description="Helical" evidence="11">
    <location>
        <begin position="340"/>
        <end position="361"/>
    </location>
</feature>
<feature type="transmembrane region" description="Helical" evidence="11">
    <location>
        <begin position="274"/>
        <end position="294"/>
    </location>
</feature>
<feature type="transmembrane region" description="Helical" evidence="11">
    <location>
        <begin position="47"/>
        <end position="65"/>
    </location>
</feature>
<evidence type="ECO:0000256" key="2">
    <source>
        <dbReference type="ARBA" id="ARBA00022475"/>
    </source>
</evidence>
<evidence type="ECO:0000256" key="4">
    <source>
        <dbReference type="ARBA" id="ARBA00022679"/>
    </source>
</evidence>
<dbReference type="AlphaFoldDB" id="A0A519BC68"/>
<proteinExistence type="predicted"/>
<dbReference type="Pfam" id="PF01098">
    <property type="entry name" value="FTSW_RODA_SPOVE"/>
    <property type="match status" value="1"/>
</dbReference>
<feature type="transmembrane region" description="Helical" evidence="11">
    <location>
        <begin position="77"/>
        <end position="97"/>
    </location>
</feature>
<dbReference type="PANTHER" id="PTHR30474">
    <property type="entry name" value="CELL CYCLE PROTEIN"/>
    <property type="match status" value="1"/>
</dbReference>
<evidence type="ECO:0000256" key="3">
    <source>
        <dbReference type="ARBA" id="ARBA00022676"/>
    </source>
</evidence>
<keyword evidence="8 11" id="KW-1133">Transmembrane helix</keyword>
<dbReference type="Proteomes" id="UP000320813">
    <property type="component" value="Unassembled WGS sequence"/>
</dbReference>
<evidence type="ECO:0000256" key="8">
    <source>
        <dbReference type="ARBA" id="ARBA00022989"/>
    </source>
</evidence>
<dbReference type="GO" id="GO:0015648">
    <property type="term" value="F:lipid-linked peptidoglycan transporter activity"/>
    <property type="evidence" value="ECO:0007669"/>
    <property type="project" value="TreeGrafter"/>
</dbReference>
<dbReference type="PROSITE" id="PS00428">
    <property type="entry name" value="FTSW_RODA_SPOVE"/>
    <property type="match status" value="1"/>
</dbReference>
<keyword evidence="3" id="KW-0328">Glycosyltransferase</keyword>
<dbReference type="PANTHER" id="PTHR30474:SF1">
    <property type="entry name" value="PEPTIDOGLYCAN GLYCOSYLTRANSFERASE MRDB"/>
    <property type="match status" value="1"/>
</dbReference>
<evidence type="ECO:0000313" key="13">
    <source>
        <dbReference type="Proteomes" id="UP000320813"/>
    </source>
</evidence>
<dbReference type="GO" id="GO:0005886">
    <property type="term" value="C:plasma membrane"/>
    <property type="evidence" value="ECO:0007669"/>
    <property type="project" value="TreeGrafter"/>
</dbReference>
<dbReference type="GO" id="GO:0008360">
    <property type="term" value="P:regulation of cell shape"/>
    <property type="evidence" value="ECO:0007669"/>
    <property type="project" value="UniProtKB-KW"/>
</dbReference>
<feature type="transmembrane region" description="Helical" evidence="11">
    <location>
        <begin position="12"/>
        <end position="35"/>
    </location>
</feature>
<keyword evidence="5 11" id="KW-0812">Transmembrane</keyword>
<dbReference type="EMBL" id="SGBD01000001">
    <property type="protein sequence ID" value="RZD14870.1"/>
    <property type="molecule type" value="Genomic_DNA"/>
</dbReference>
<dbReference type="GO" id="GO:0032153">
    <property type="term" value="C:cell division site"/>
    <property type="evidence" value="ECO:0007669"/>
    <property type="project" value="TreeGrafter"/>
</dbReference>
<keyword evidence="10" id="KW-0961">Cell wall biogenesis/degradation</keyword>
<sequence>MKLLDNEYAKNFDFVIFFTVIIISFIGIINLYGSLSVNHKDFFDPYVIKQIIWLMIAYFLMFAIISIDYNTLIEIAYYIYGFIFILIIAVLLKGRITHGASRWISLGMLSFQPSEFMKIGLVFALVKYLTSYENRNCYSVKELIIPFIIILLPALLIAKEPDLGTALIVFFVGIIIIYLAGIKRSAILILTGIALFLGPVLWFHLKSYQKSRILIFLHPAKDYLGAGYNIIQSEVAVGAGKLFGNGFGNGSQSTLNFLPAKHTDFIFSTFSQQFGFIGGLVLIVLYFILIIRGFKIVYQTKKIQGFLLGAGALSILVLHTIINIYMTIGLLPVVGVPLPFFSYGGTSIIVDMSAVAILLNIKVRRYKFQSA</sequence>
<evidence type="ECO:0000256" key="5">
    <source>
        <dbReference type="ARBA" id="ARBA00022692"/>
    </source>
</evidence>
<organism evidence="12 13">
    <name type="scientific">Candidatus Acidulodesulfobacterium ferriphilum</name>
    <dbReference type="NCBI Taxonomy" id="2597223"/>
    <lineage>
        <taxon>Bacteria</taxon>
        <taxon>Deltaproteobacteria</taxon>
        <taxon>Candidatus Acidulodesulfobacterales</taxon>
        <taxon>Candidatus Acidulodesulfobacterium</taxon>
    </lineage>
</organism>